<comment type="caution">
    <text evidence="1">The sequence shown here is derived from an EMBL/GenBank/DDBJ whole genome shotgun (WGS) entry which is preliminary data.</text>
</comment>
<dbReference type="EMBL" id="JACJIQ010000010">
    <property type="protein sequence ID" value="MBA9078026.1"/>
    <property type="molecule type" value="Genomic_DNA"/>
</dbReference>
<accession>A0A839GT92</accession>
<gene>
    <name evidence="1" type="ORF">FHS90_002749</name>
</gene>
<dbReference type="AlphaFoldDB" id="A0A839GT92"/>
<dbReference type="Proteomes" id="UP000563094">
    <property type="component" value="Unassembled WGS sequence"/>
</dbReference>
<reference evidence="1 2" key="1">
    <citation type="submission" date="2020-08" db="EMBL/GenBank/DDBJ databases">
        <title>Genomic Encyclopedia of Type Strains, Phase IV (KMG-IV): sequencing the most valuable type-strain genomes for metagenomic binning, comparative biology and taxonomic classification.</title>
        <authorList>
            <person name="Goeker M."/>
        </authorList>
    </citation>
    <scope>NUCLEOTIDE SEQUENCE [LARGE SCALE GENOMIC DNA]</scope>
    <source>
        <strain evidence="1 2">DSM 29854</strain>
    </source>
</reference>
<sequence length="125" mass="14293">MKRTVTILLLVVMLTQAFSRLFILLEYQANKDFITKFLCLNREKPQLQCNGKCYLMKKLRKAEQTENTSNQKRQKQKQEITLFYQSLASYPPAFAHKGSAVPLAFLEGKPSGSLQAIFHPPQTAV</sequence>
<name>A0A839GT92_9BACT</name>
<dbReference type="RefSeq" id="WP_182513374.1">
    <property type="nucleotide sequence ID" value="NZ_JACJIQ010000010.1"/>
</dbReference>
<proteinExistence type="predicted"/>
<organism evidence="1 2">
    <name type="scientific">Rufibacter quisquiliarum</name>
    <dbReference type="NCBI Taxonomy" id="1549639"/>
    <lineage>
        <taxon>Bacteria</taxon>
        <taxon>Pseudomonadati</taxon>
        <taxon>Bacteroidota</taxon>
        <taxon>Cytophagia</taxon>
        <taxon>Cytophagales</taxon>
        <taxon>Hymenobacteraceae</taxon>
        <taxon>Rufibacter</taxon>
    </lineage>
</organism>
<evidence type="ECO:0000313" key="1">
    <source>
        <dbReference type="EMBL" id="MBA9078026.1"/>
    </source>
</evidence>
<keyword evidence="2" id="KW-1185">Reference proteome</keyword>
<protein>
    <submittedName>
        <fullName evidence="1">Uncharacterized protein</fullName>
    </submittedName>
</protein>
<evidence type="ECO:0000313" key="2">
    <source>
        <dbReference type="Proteomes" id="UP000563094"/>
    </source>
</evidence>